<dbReference type="InterPro" id="IPR039261">
    <property type="entry name" value="FNR_nucleotide-bd"/>
</dbReference>
<dbReference type="Gene3D" id="2.40.30.10">
    <property type="entry name" value="Translation factors"/>
    <property type="match status" value="1"/>
</dbReference>
<dbReference type="Gene3D" id="3.10.20.30">
    <property type="match status" value="1"/>
</dbReference>
<evidence type="ECO:0000256" key="6">
    <source>
        <dbReference type="ARBA" id="ARBA00023004"/>
    </source>
</evidence>
<evidence type="ECO:0000256" key="2">
    <source>
        <dbReference type="ARBA" id="ARBA00022630"/>
    </source>
</evidence>
<dbReference type="GO" id="GO:0051537">
    <property type="term" value="F:2 iron, 2 sulfur cluster binding"/>
    <property type="evidence" value="ECO:0007669"/>
    <property type="project" value="UniProtKB-KW"/>
</dbReference>
<evidence type="ECO:0000259" key="9">
    <source>
        <dbReference type="PROSITE" id="PS51384"/>
    </source>
</evidence>
<dbReference type="CDD" id="cd00207">
    <property type="entry name" value="fer2"/>
    <property type="match status" value="1"/>
</dbReference>
<dbReference type="GO" id="GO:0046872">
    <property type="term" value="F:metal ion binding"/>
    <property type="evidence" value="ECO:0007669"/>
    <property type="project" value="UniProtKB-KW"/>
</dbReference>
<evidence type="ECO:0000256" key="3">
    <source>
        <dbReference type="ARBA" id="ARBA00022714"/>
    </source>
</evidence>
<dbReference type="PROSITE" id="PS51085">
    <property type="entry name" value="2FE2S_FER_2"/>
    <property type="match status" value="1"/>
</dbReference>
<evidence type="ECO:0000259" key="8">
    <source>
        <dbReference type="PROSITE" id="PS51085"/>
    </source>
</evidence>
<proteinExistence type="predicted"/>
<keyword evidence="3" id="KW-0001">2Fe-2S</keyword>
<dbReference type="PROSITE" id="PS51384">
    <property type="entry name" value="FAD_FR"/>
    <property type="match status" value="1"/>
</dbReference>
<evidence type="ECO:0000256" key="1">
    <source>
        <dbReference type="ARBA" id="ARBA00001974"/>
    </source>
</evidence>
<name>A0A1S1Q9S4_9ACTN</name>
<keyword evidence="5" id="KW-0560">Oxidoreductase</keyword>
<keyword evidence="2" id="KW-0285">Flavoprotein</keyword>
<evidence type="ECO:0000256" key="4">
    <source>
        <dbReference type="ARBA" id="ARBA00022723"/>
    </source>
</evidence>
<gene>
    <name evidence="10" type="ORF">BBK14_17525</name>
</gene>
<dbReference type="CDD" id="cd06185">
    <property type="entry name" value="PDR_like"/>
    <property type="match status" value="1"/>
</dbReference>
<feature type="domain" description="FAD-binding FR-type" evidence="9">
    <location>
        <begin position="1"/>
        <end position="98"/>
    </location>
</feature>
<dbReference type="InterPro" id="IPR017938">
    <property type="entry name" value="Riboflavin_synthase-like_b-brl"/>
</dbReference>
<evidence type="ECO:0000256" key="5">
    <source>
        <dbReference type="ARBA" id="ARBA00023002"/>
    </source>
</evidence>
<dbReference type="AlphaFoldDB" id="A0A1S1Q9S4"/>
<dbReference type="InterPro" id="IPR036010">
    <property type="entry name" value="2Fe-2S_ferredoxin-like_sf"/>
</dbReference>
<sequence length="313" mass="33202">MTVRARRHVAEDVVCFDLADPTGAALPPWTPGAHVDVTVRPGTVRQYSLCGDPADRHHWRIAVLREAAGRGGSVHLHDRVGVSALLPVGQPRNAFPLVAAPRYLLVAGGIGVTPLLPMIDELAARGAEWRLLYGGRHRAAMAFADDLARHGDRVVLHPQDTHGLLPLGPVLDGLRASGEHEETAVYCCGPEGLLGAIEGHCAQWPASALHVERFHPAEPAHRDTDGAFELRLARSGRVLRVGPGQSVLEVLEAAGAAVTSSCRDGTCGTCETPVVEGGVDHRDTVLTPAERDGGRTMMVCVSRGLGGRLVLDI</sequence>
<dbReference type="PANTHER" id="PTHR47354">
    <property type="entry name" value="NADH OXIDOREDUCTASE HCR"/>
    <property type="match status" value="1"/>
</dbReference>
<evidence type="ECO:0000256" key="7">
    <source>
        <dbReference type="ARBA" id="ARBA00023014"/>
    </source>
</evidence>
<keyword evidence="11" id="KW-1185">Reference proteome</keyword>
<protein>
    <submittedName>
        <fullName evidence="10">Ferredoxin</fullName>
    </submittedName>
</protein>
<keyword evidence="7" id="KW-0411">Iron-sulfur</keyword>
<dbReference type="InterPro" id="IPR006058">
    <property type="entry name" value="2Fe2S_fd_BS"/>
</dbReference>
<dbReference type="GO" id="GO:0016491">
    <property type="term" value="F:oxidoreductase activity"/>
    <property type="evidence" value="ECO:0007669"/>
    <property type="project" value="UniProtKB-KW"/>
</dbReference>
<evidence type="ECO:0000313" key="10">
    <source>
        <dbReference type="EMBL" id="OHV28964.1"/>
    </source>
</evidence>
<dbReference type="PANTHER" id="PTHR47354:SF1">
    <property type="entry name" value="CARNITINE MONOOXYGENASE REDUCTASE SUBUNIT"/>
    <property type="match status" value="1"/>
</dbReference>
<dbReference type="SUPFAM" id="SSF63380">
    <property type="entry name" value="Riboflavin synthase domain-like"/>
    <property type="match status" value="1"/>
</dbReference>
<comment type="caution">
    <text evidence="10">The sequence shown here is derived from an EMBL/GenBank/DDBJ whole genome shotgun (WGS) entry which is preliminary data.</text>
</comment>
<dbReference type="Proteomes" id="UP000179769">
    <property type="component" value="Unassembled WGS sequence"/>
</dbReference>
<dbReference type="Gene3D" id="3.40.50.80">
    <property type="entry name" value="Nucleotide-binding domain of ferredoxin-NADP reductase (FNR) module"/>
    <property type="match status" value="1"/>
</dbReference>
<dbReference type="InterPro" id="IPR050415">
    <property type="entry name" value="MRET"/>
</dbReference>
<feature type="domain" description="2Fe-2S ferredoxin-type" evidence="8">
    <location>
        <begin position="228"/>
        <end position="313"/>
    </location>
</feature>
<dbReference type="EMBL" id="MAXA01000202">
    <property type="protein sequence ID" value="OHV28964.1"/>
    <property type="molecule type" value="Genomic_DNA"/>
</dbReference>
<dbReference type="InterPro" id="IPR012675">
    <property type="entry name" value="Beta-grasp_dom_sf"/>
</dbReference>
<accession>A0A1S1Q9S4</accession>
<organism evidence="10 11">
    <name type="scientific">Parafrankia soli</name>
    <dbReference type="NCBI Taxonomy" id="2599596"/>
    <lineage>
        <taxon>Bacteria</taxon>
        <taxon>Bacillati</taxon>
        <taxon>Actinomycetota</taxon>
        <taxon>Actinomycetes</taxon>
        <taxon>Frankiales</taxon>
        <taxon>Frankiaceae</taxon>
        <taxon>Parafrankia</taxon>
    </lineage>
</organism>
<comment type="cofactor">
    <cofactor evidence="1">
        <name>FAD</name>
        <dbReference type="ChEBI" id="CHEBI:57692"/>
    </cofactor>
</comment>
<dbReference type="SUPFAM" id="SSF52343">
    <property type="entry name" value="Ferredoxin reductase-like, C-terminal NADP-linked domain"/>
    <property type="match status" value="1"/>
</dbReference>
<evidence type="ECO:0000313" key="11">
    <source>
        <dbReference type="Proteomes" id="UP000179769"/>
    </source>
</evidence>
<keyword evidence="4" id="KW-0479">Metal-binding</keyword>
<reference evidence="11" key="1">
    <citation type="submission" date="2016-07" db="EMBL/GenBank/DDBJ databases">
        <title>Frankia sp. NRRL B-16219 Genome sequencing.</title>
        <authorList>
            <person name="Ghodhbane-Gtari F."/>
            <person name="Swanson E."/>
            <person name="Gueddou A."/>
            <person name="Louati M."/>
            <person name="Nouioui I."/>
            <person name="Hezbri K."/>
            <person name="Abebe-Akele F."/>
            <person name="Simpson S."/>
            <person name="Morris K."/>
            <person name="Thomas K."/>
            <person name="Gtari M."/>
            <person name="Tisa L.S."/>
        </authorList>
    </citation>
    <scope>NUCLEOTIDE SEQUENCE [LARGE SCALE GENOMIC DNA]</scope>
    <source>
        <strain evidence="11">NRRL B-16219</strain>
    </source>
</reference>
<dbReference type="PRINTS" id="PR00409">
    <property type="entry name" value="PHDIOXRDTASE"/>
</dbReference>
<dbReference type="InterPro" id="IPR001041">
    <property type="entry name" value="2Fe-2S_ferredoxin-type"/>
</dbReference>
<dbReference type="InterPro" id="IPR017927">
    <property type="entry name" value="FAD-bd_FR_type"/>
</dbReference>
<dbReference type="PROSITE" id="PS00197">
    <property type="entry name" value="2FE2S_FER_1"/>
    <property type="match status" value="1"/>
</dbReference>
<dbReference type="Pfam" id="PF00111">
    <property type="entry name" value="Fer2"/>
    <property type="match status" value="1"/>
</dbReference>
<dbReference type="SUPFAM" id="SSF54292">
    <property type="entry name" value="2Fe-2S ferredoxin-like"/>
    <property type="match status" value="1"/>
</dbReference>
<keyword evidence="6" id="KW-0408">Iron</keyword>